<evidence type="ECO:0000259" key="4">
    <source>
        <dbReference type="PROSITE" id="PS51193"/>
    </source>
</evidence>
<name>A0A8T3VT91_METOL</name>
<dbReference type="GO" id="GO:0005524">
    <property type="term" value="F:ATP binding"/>
    <property type="evidence" value="ECO:0007669"/>
    <property type="project" value="UniProtKB-KW"/>
</dbReference>
<protein>
    <submittedName>
        <fullName evidence="5">ATP-dependent DNA helicase</fullName>
    </submittedName>
</protein>
<dbReference type="GO" id="GO:0016818">
    <property type="term" value="F:hydrolase activity, acting on acid anhydrides, in phosphorus-containing anhydrides"/>
    <property type="evidence" value="ECO:0007669"/>
    <property type="project" value="InterPro"/>
</dbReference>
<keyword evidence="2" id="KW-0378">Hydrolase</keyword>
<evidence type="ECO:0000313" key="6">
    <source>
        <dbReference type="Proteomes" id="UP000732619"/>
    </source>
</evidence>
<keyword evidence="1" id="KW-0547">Nucleotide-binding</keyword>
<dbReference type="InterPro" id="IPR014013">
    <property type="entry name" value="Helic_SF1/SF2_ATP-bd_DinG/Rad3"/>
</dbReference>
<gene>
    <name evidence="5" type="ORF">E7Z75_00555</name>
</gene>
<dbReference type="Pfam" id="PF13307">
    <property type="entry name" value="Helicase_C_2"/>
    <property type="match status" value="1"/>
</dbReference>
<accession>A0A8T3VT91</accession>
<dbReference type="SMART" id="SM00491">
    <property type="entry name" value="HELICc2"/>
    <property type="match status" value="1"/>
</dbReference>
<dbReference type="InterPro" id="IPR014001">
    <property type="entry name" value="Helicase_ATP-bd"/>
</dbReference>
<dbReference type="AlphaFoldDB" id="A0A8T3VT91"/>
<evidence type="ECO:0000256" key="2">
    <source>
        <dbReference type="ARBA" id="ARBA00022801"/>
    </source>
</evidence>
<dbReference type="InterPro" id="IPR027417">
    <property type="entry name" value="P-loop_NTPase"/>
</dbReference>
<dbReference type="PANTHER" id="PTHR11472">
    <property type="entry name" value="DNA REPAIR DEAD HELICASE RAD3/XP-D SUBFAMILY MEMBER"/>
    <property type="match status" value="1"/>
</dbReference>
<organism evidence="5 6">
    <name type="scientific">Methanobrevibacter olleyae</name>
    <dbReference type="NCBI Taxonomy" id="294671"/>
    <lineage>
        <taxon>Archaea</taxon>
        <taxon>Methanobacteriati</taxon>
        <taxon>Methanobacteriota</taxon>
        <taxon>Methanomada group</taxon>
        <taxon>Methanobacteria</taxon>
        <taxon>Methanobacteriales</taxon>
        <taxon>Methanobacteriaceae</taxon>
        <taxon>Methanobrevibacter</taxon>
    </lineage>
</organism>
<feature type="domain" description="Helicase ATP-binding" evidence="4">
    <location>
        <begin position="98"/>
        <end position="333"/>
    </location>
</feature>
<dbReference type="Gene3D" id="3.40.50.300">
    <property type="entry name" value="P-loop containing nucleotide triphosphate hydrolases"/>
    <property type="match status" value="2"/>
</dbReference>
<comment type="caution">
    <text evidence="5">The sequence shown here is derived from an EMBL/GenBank/DDBJ whole genome shotgun (WGS) entry which is preliminary data.</text>
</comment>
<proteinExistence type="predicted"/>
<dbReference type="SMART" id="SM00487">
    <property type="entry name" value="DEXDc"/>
    <property type="match status" value="1"/>
</dbReference>
<keyword evidence="3" id="KW-0067">ATP-binding</keyword>
<dbReference type="InterPro" id="IPR006935">
    <property type="entry name" value="Helicase/UvrB_N"/>
</dbReference>
<dbReference type="GO" id="GO:0003678">
    <property type="term" value="F:DNA helicase activity"/>
    <property type="evidence" value="ECO:0007669"/>
    <property type="project" value="TreeGrafter"/>
</dbReference>
<dbReference type="Proteomes" id="UP000732619">
    <property type="component" value="Unassembled WGS sequence"/>
</dbReference>
<evidence type="ECO:0000256" key="3">
    <source>
        <dbReference type="ARBA" id="ARBA00022840"/>
    </source>
</evidence>
<dbReference type="InterPro" id="IPR006555">
    <property type="entry name" value="ATP-dep_Helicase_C"/>
</dbReference>
<sequence length="632" mass="72939">MSDSLFCPNCGMLKKNCVCGKYVADRTKKPYQKKEKNKVKNHAKNTAKGIYQYENRKLITISEDLDVPSAEIYDIAEHDLPQEVIDRLKEEYPEIPEQIIENFPFEQPREGQLEIIADIEEAISKGYKYIILEAGTGTGKSAIASTLARMYESAYILTMTKQLQKQYADEFDFPLVKGRGNFDCLKDGFEVTCDMGACKTAPKSAKFFCPYGISKNPTLTGELAFQDSFGSDVFFQTTDHCKYWQQKANAINSPITLMNYDYAILELNYVKHFGKRSLLILDEAHNIEDKLMRTMEINLYNRQLEKDIKKVISPQTLKSAEKGEWIMEIEAIQGHYSDIEIKDLPTNKADRINSTISRLKALKTNLEKEPGNWVIDADEHGVSFKPLRVNHYAEDYLFKHGDVVIFLSATILSHKMFSKWLGLDPRDVYHIQVDSPFSVEKRPIELNLAGKMSKNRVKQSAPKSIEIMQKILKRHEGEKGLIHTHSYKCQQYIINNLYNNRLIAHGTNNRERVLQFFEEDENPLVLVSPSMSEGVDLPYDKCRFQIIYKIPFPYLGDKQINMRMKKDQRWYAYKTAMTLVQTYGRGMRADDDSCVTYILDSDIQMLLKSPLYKSLIPDFFKEAIVINDDRII</sequence>
<dbReference type="GO" id="GO:0006139">
    <property type="term" value="P:nucleobase-containing compound metabolic process"/>
    <property type="evidence" value="ECO:0007669"/>
    <property type="project" value="InterPro"/>
</dbReference>
<dbReference type="PROSITE" id="PS51193">
    <property type="entry name" value="HELICASE_ATP_BIND_2"/>
    <property type="match status" value="1"/>
</dbReference>
<dbReference type="InterPro" id="IPR045028">
    <property type="entry name" value="DinG/Rad3-like"/>
</dbReference>
<evidence type="ECO:0000256" key="1">
    <source>
        <dbReference type="ARBA" id="ARBA00022741"/>
    </source>
</evidence>
<dbReference type="EMBL" id="SUTG01000001">
    <property type="protein sequence ID" value="MBE6511628.1"/>
    <property type="molecule type" value="Genomic_DNA"/>
</dbReference>
<reference evidence="5" key="1">
    <citation type="submission" date="2019-04" db="EMBL/GenBank/DDBJ databases">
        <title>Evolution of Biomass-Degrading Anaerobic Consortia Revealed by Metagenomics.</title>
        <authorList>
            <person name="Peng X."/>
        </authorList>
    </citation>
    <scope>NUCLEOTIDE SEQUENCE</scope>
    <source>
        <strain evidence="5">SIG14</strain>
    </source>
</reference>
<dbReference type="PANTHER" id="PTHR11472:SF34">
    <property type="entry name" value="REGULATOR OF TELOMERE ELONGATION HELICASE 1"/>
    <property type="match status" value="1"/>
</dbReference>
<evidence type="ECO:0000313" key="5">
    <source>
        <dbReference type="EMBL" id="MBE6511628.1"/>
    </source>
</evidence>
<dbReference type="GO" id="GO:0003677">
    <property type="term" value="F:DNA binding"/>
    <property type="evidence" value="ECO:0007669"/>
    <property type="project" value="InterPro"/>
</dbReference>
<keyword evidence="5" id="KW-0347">Helicase</keyword>
<dbReference type="SUPFAM" id="SSF52540">
    <property type="entry name" value="P-loop containing nucleoside triphosphate hydrolases"/>
    <property type="match status" value="1"/>
</dbReference>
<dbReference type="Pfam" id="PF04851">
    <property type="entry name" value="ResIII"/>
    <property type="match status" value="1"/>
</dbReference>